<comment type="caution">
    <text evidence="1">The sequence shown here is derived from an EMBL/GenBank/DDBJ whole genome shotgun (WGS) entry which is preliminary data.</text>
</comment>
<evidence type="ECO:0000313" key="2">
    <source>
        <dbReference type="Proteomes" id="UP000465778"/>
    </source>
</evidence>
<dbReference type="Proteomes" id="UP000465778">
    <property type="component" value="Unassembled WGS sequence"/>
</dbReference>
<reference evidence="1 2" key="1">
    <citation type="journal article" date="2020" name="G3 (Bethesda)">
        <title>Whole Genome Sequencing and Comparative Genomics of Two Nematicidal Bacillus Strains Reveals a Wide Range of Possible Virulence Factors.</title>
        <authorList>
            <person name="Susic N."/>
            <person name="Janezic S."/>
            <person name="Rupnik M."/>
            <person name="Geric Stare B."/>
        </authorList>
    </citation>
    <scope>NUCLEOTIDE SEQUENCE [LARGE SCALE GENOMIC DNA]</scope>
    <source>
        <strain evidence="1 2">I-1582</strain>
    </source>
</reference>
<proteinExistence type="predicted"/>
<evidence type="ECO:0000313" key="1">
    <source>
        <dbReference type="EMBL" id="KAF0823531.1"/>
    </source>
</evidence>
<organism evidence="1 2">
    <name type="scientific">Cytobacillus firmus</name>
    <name type="common">Bacillus firmus</name>
    <dbReference type="NCBI Taxonomy" id="1399"/>
    <lineage>
        <taxon>Bacteria</taxon>
        <taxon>Bacillati</taxon>
        <taxon>Bacillota</taxon>
        <taxon>Bacilli</taxon>
        <taxon>Bacillales</taxon>
        <taxon>Bacillaceae</taxon>
        <taxon>Cytobacillus</taxon>
    </lineage>
</organism>
<gene>
    <name evidence="1" type="ORF">KIS1582_2690</name>
</gene>
<accession>A0A800MW13</accession>
<sequence>MWIIFSLAAGKRDVDKYHAELMDKPEMRAVKLFLKKAM</sequence>
<dbReference type="AlphaFoldDB" id="A0A800MW13"/>
<dbReference type="EMBL" id="VDEM01000029">
    <property type="protein sequence ID" value="KAF0823531.1"/>
    <property type="molecule type" value="Genomic_DNA"/>
</dbReference>
<name>A0A800MW13_CYTFI</name>
<protein>
    <submittedName>
        <fullName evidence="1">Uncharacterized protein</fullName>
    </submittedName>
</protein>